<dbReference type="STRING" id="51031.W2TT35"/>
<proteinExistence type="inferred from homology"/>
<keyword evidence="10" id="KW-0449">Lipoprotein</keyword>
<dbReference type="GO" id="GO:0009986">
    <property type="term" value="C:cell surface"/>
    <property type="evidence" value="ECO:0007669"/>
    <property type="project" value="TreeGrafter"/>
</dbReference>
<keyword evidence="3" id="KW-1003">Cell membrane</keyword>
<reference evidence="13" key="1">
    <citation type="journal article" date="2014" name="Nat. Genet.">
        <title>Genome of the human hookworm Necator americanus.</title>
        <authorList>
            <person name="Tang Y.T."/>
            <person name="Gao X."/>
            <person name="Rosa B.A."/>
            <person name="Abubucker S."/>
            <person name="Hallsworth-Pepin K."/>
            <person name="Martin J."/>
            <person name="Tyagi R."/>
            <person name="Heizer E."/>
            <person name="Zhang X."/>
            <person name="Bhonagiri-Palsikar V."/>
            <person name="Minx P."/>
            <person name="Warren W.C."/>
            <person name="Wang Q."/>
            <person name="Zhan B."/>
            <person name="Hotez P.J."/>
            <person name="Sternberg P.W."/>
            <person name="Dougall A."/>
            <person name="Gaze S.T."/>
            <person name="Mulvenna J."/>
            <person name="Sotillo J."/>
            <person name="Ranganathan S."/>
            <person name="Rabelo E.M."/>
            <person name="Wilson R.K."/>
            <person name="Felgner P.L."/>
            <person name="Bethony J."/>
            <person name="Hawdon J.M."/>
            <person name="Gasser R.B."/>
            <person name="Loukas A."/>
            <person name="Mitreva M."/>
        </authorList>
    </citation>
    <scope>NUCLEOTIDE SEQUENCE [LARGE SCALE GENOMIC DNA]</scope>
</reference>
<dbReference type="PANTHER" id="PTHR10822:SF29">
    <property type="entry name" value="DIVISION ABNORMALLY DELAYED PROTEIN"/>
    <property type="match status" value="1"/>
</dbReference>
<dbReference type="GO" id="GO:0005576">
    <property type="term" value="C:extracellular region"/>
    <property type="evidence" value="ECO:0007669"/>
    <property type="project" value="TreeGrafter"/>
</dbReference>
<keyword evidence="13" id="KW-1185">Reference proteome</keyword>
<dbReference type="GO" id="GO:1905475">
    <property type="term" value="P:regulation of protein localization to membrane"/>
    <property type="evidence" value="ECO:0007669"/>
    <property type="project" value="TreeGrafter"/>
</dbReference>
<dbReference type="PANTHER" id="PTHR10822">
    <property type="entry name" value="GLYPICAN"/>
    <property type="match status" value="1"/>
</dbReference>
<keyword evidence="5" id="KW-0732">Signal</keyword>
<dbReference type="GO" id="GO:0098552">
    <property type="term" value="C:side of membrane"/>
    <property type="evidence" value="ECO:0007669"/>
    <property type="project" value="UniProtKB-KW"/>
</dbReference>
<sequence length="76" mass="8289">MSNTLSEWECYPGNIGPVEVSSSKECRLNLAKMWDCSLCSGAADSKPCPGLCMNVMKGCLGDWTEIDQQWNAVIGK</sequence>
<keyword evidence="9" id="KW-0357">Heparan sulfate</keyword>
<dbReference type="Proteomes" id="UP000053676">
    <property type="component" value="Unassembled WGS sequence"/>
</dbReference>
<gene>
    <name evidence="12" type="ORF">NECAME_06971</name>
</gene>
<dbReference type="EMBL" id="KI657988">
    <property type="protein sequence ID" value="ETN84227.1"/>
    <property type="molecule type" value="Genomic_DNA"/>
</dbReference>
<accession>W2TT35</accession>
<keyword evidence="7" id="KW-0472">Membrane</keyword>
<dbReference type="OMA" id="LSEWECY"/>
<evidence type="ECO:0000256" key="2">
    <source>
        <dbReference type="ARBA" id="ARBA00010260"/>
    </source>
</evidence>
<comment type="subcellular location">
    <subcellularLocation>
        <location evidence="1">Cell membrane</location>
        <topology evidence="1">Lipid-anchor</topology>
        <topology evidence="1">GPI-anchor</topology>
    </subcellularLocation>
</comment>
<comment type="similarity">
    <text evidence="2 11">Belongs to the glypican family.</text>
</comment>
<evidence type="ECO:0000256" key="8">
    <source>
        <dbReference type="ARBA" id="ARBA00023180"/>
    </source>
</evidence>
<evidence type="ECO:0000256" key="10">
    <source>
        <dbReference type="ARBA" id="ARBA00023288"/>
    </source>
</evidence>
<protein>
    <submittedName>
        <fullName evidence="12">Uncharacterized protein</fullName>
    </submittedName>
</protein>
<evidence type="ECO:0000256" key="5">
    <source>
        <dbReference type="ARBA" id="ARBA00022729"/>
    </source>
</evidence>
<evidence type="ECO:0000256" key="3">
    <source>
        <dbReference type="ARBA" id="ARBA00022475"/>
    </source>
</evidence>
<name>W2TT35_NECAM</name>
<evidence type="ECO:0000313" key="13">
    <source>
        <dbReference type="Proteomes" id="UP000053676"/>
    </source>
</evidence>
<dbReference type="GO" id="GO:0090263">
    <property type="term" value="P:positive regulation of canonical Wnt signaling pathway"/>
    <property type="evidence" value="ECO:0007669"/>
    <property type="project" value="TreeGrafter"/>
</dbReference>
<dbReference type="Pfam" id="PF01153">
    <property type="entry name" value="Glypican"/>
    <property type="match status" value="1"/>
</dbReference>
<dbReference type="GO" id="GO:0005886">
    <property type="term" value="C:plasma membrane"/>
    <property type="evidence" value="ECO:0007669"/>
    <property type="project" value="UniProtKB-SubCell"/>
</dbReference>
<dbReference type="KEGG" id="nai:NECAME_06971"/>
<keyword evidence="6" id="KW-0654">Proteoglycan</keyword>
<evidence type="ECO:0000256" key="1">
    <source>
        <dbReference type="ARBA" id="ARBA00004609"/>
    </source>
</evidence>
<dbReference type="AlphaFoldDB" id="W2TT35"/>
<dbReference type="OrthoDB" id="6380619at2759"/>
<evidence type="ECO:0000256" key="4">
    <source>
        <dbReference type="ARBA" id="ARBA00022622"/>
    </source>
</evidence>
<dbReference type="InterPro" id="IPR001863">
    <property type="entry name" value="Glypican"/>
</dbReference>
<evidence type="ECO:0000256" key="7">
    <source>
        <dbReference type="ARBA" id="ARBA00023136"/>
    </source>
</evidence>
<evidence type="ECO:0000256" key="9">
    <source>
        <dbReference type="ARBA" id="ARBA00023207"/>
    </source>
</evidence>
<keyword evidence="4" id="KW-0336">GPI-anchor</keyword>
<evidence type="ECO:0000256" key="11">
    <source>
        <dbReference type="RuleBase" id="RU003518"/>
    </source>
</evidence>
<dbReference type="GO" id="GO:0016477">
    <property type="term" value="P:cell migration"/>
    <property type="evidence" value="ECO:0007669"/>
    <property type="project" value="TreeGrafter"/>
</dbReference>
<evidence type="ECO:0000313" key="12">
    <source>
        <dbReference type="EMBL" id="ETN84227.1"/>
    </source>
</evidence>
<evidence type="ECO:0000256" key="6">
    <source>
        <dbReference type="ARBA" id="ARBA00022974"/>
    </source>
</evidence>
<keyword evidence="8" id="KW-0325">Glycoprotein</keyword>
<organism evidence="12 13">
    <name type="scientific">Necator americanus</name>
    <name type="common">Human hookworm</name>
    <dbReference type="NCBI Taxonomy" id="51031"/>
    <lineage>
        <taxon>Eukaryota</taxon>
        <taxon>Metazoa</taxon>
        <taxon>Ecdysozoa</taxon>
        <taxon>Nematoda</taxon>
        <taxon>Chromadorea</taxon>
        <taxon>Rhabditida</taxon>
        <taxon>Rhabditina</taxon>
        <taxon>Rhabditomorpha</taxon>
        <taxon>Strongyloidea</taxon>
        <taxon>Ancylostomatidae</taxon>
        <taxon>Bunostominae</taxon>
        <taxon>Necator</taxon>
    </lineage>
</organism>